<protein>
    <submittedName>
        <fullName evidence="2">DUF2214 family protein</fullName>
    </submittedName>
</protein>
<feature type="transmembrane region" description="Helical" evidence="1">
    <location>
        <begin position="40"/>
        <end position="64"/>
    </location>
</feature>
<dbReference type="InterPro" id="IPR018706">
    <property type="entry name" value="DUF2214_membrane"/>
</dbReference>
<feature type="transmembrane region" description="Helical" evidence="1">
    <location>
        <begin position="76"/>
        <end position="100"/>
    </location>
</feature>
<gene>
    <name evidence="2" type="ORF">ACFQ27_12575</name>
</gene>
<evidence type="ECO:0000313" key="3">
    <source>
        <dbReference type="Proteomes" id="UP001597216"/>
    </source>
</evidence>
<keyword evidence="3" id="KW-1185">Reference proteome</keyword>
<evidence type="ECO:0000256" key="1">
    <source>
        <dbReference type="SAM" id="Phobius"/>
    </source>
</evidence>
<organism evidence="2 3">
    <name type="scientific">Phenylobacterium conjunctum</name>
    <dbReference type="NCBI Taxonomy" id="1298959"/>
    <lineage>
        <taxon>Bacteria</taxon>
        <taxon>Pseudomonadati</taxon>
        <taxon>Pseudomonadota</taxon>
        <taxon>Alphaproteobacteria</taxon>
        <taxon>Caulobacterales</taxon>
        <taxon>Caulobacteraceae</taxon>
        <taxon>Phenylobacterium</taxon>
    </lineage>
</organism>
<name>A0ABW3T4Y9_9CAUL</name>
<evidence type="ECO:0000313" key="2">
    <source>
        <dbReference type="EMBL" id="MFD1191416.1"/>
    </source>
</evidence>
<comment type="caution">
    <text evidence="2">The sequence shown here is derived from an EMBL/GenBank/DDBJ whole genome shotgun (WGS) entry which is preliminary data.</text>
</comment>
<dbReference type="EMBL" id="JBHTLQ010000027">
    <property type="protein sequence ID" value="MFD1191416.1"/>
    <property type="molecule type" value="Genomic_DNA"/>
</dbReference>
<dbReference type="Proteomes" id="UP001597216">
    <property type="component" value="Unassembled WGS sequence"/>
</dbReference>
<keyword evidence="1" id="KW-0812">Transmembrane</keyword>
<accession>A0ABW3T4Y9</accession>
<keyword evidence="1" id="KW-0472">Membrane</keyword>
<dbReference type="Pfam" id="PF09980">
    <property type="entry name" value="DUF2214"/>
    <property type="match status" value="1"/>
</dbReference>
<proteinExistence type="predicted"/>
<reference evidence="3" key="1">
    <citation type="journal article" date="2019" name="Int. J. Syst. Evol. Microbiol.">
        <title>The Global Catalogue of Microorganisms (GCM) 10K type strain sequencing project: providing services to taxonomists for standard genome sequencing and annotation.</title>
        <authorList>
            <consortium name="The Broad Institute Genomics Platform"/>
            <consortium name="The Broad Institute Genome Sequencing Center for Infectious Disease"/>
            <person name="Wu L."/>
            <person name="Ma J."/>
        </authorList>
    </citation>
    <scope>NUCLEOTIDE SEQUENCE [LARGE SCALE GENOMIC DNA]</scope>
    <source>
        <strain evidence="3">CCUG 55074</strain>
    </source>
</reference>
<feature type="transmembrane region" description="Helical" evidence="1">
    <location>
        <begin position="120"/>
        <end position="139"/>
    </location>
</feature>
<keyword evidence="1" id="KW-1133">Transmembrane helix</keyword>
<sequence length="145" mass="15829">MLDLTLAIAHHVLIFALFGVLVVELATVKKGMGQTAITQVAAVDLWYGILAALILAVGLIRAYFSAKGWAYYSHNAFFWAKIGVFLLIGLLSAPPTIFFIKTRRTEAIPADAEISRVRMFLHLEAVLFLLLPGFAAAMARGYGAF</sequence>
<dbReference type="RefSeq" id="WP_377353833.1">
    <property type="nucleotide sequence ID" value="NZ_JBHTLQ010000027.1"/>
</dbReference>
<feature type="transmembrane region" description="Helical" evidence="1">
    <location>
        <begin position="6"/>
        <end position="28"/>
    </location>
</feature>